<sequence>MAQFTAFLIGTVGYGRVMVNIYTVGLSMQMTNIADVSYSQRLFNFGMLHPAMLVFVTFLEVANPFVMIVTVIIMASLMLFKSVFLLALFFARKYSNIFFTVFCILPDLFFTFMVGRAEIVDDFEVAQYRPQFEKPYIHPVIDVAEN</sequence>
<dbReference type="Proteomes" id="UP001217754">
    <property type="component" value="Chromosome 7"/>
</dbReference>
<proteinExistence type="predicted"/>
<keyword evidence="1" id="KW-1133">Transmembrane helix</keyword>
<feature type="transmembrane region" description="Helical" evidence="1">
    <location>
        <begin position="65"/>
        <end position="90"/>
    </location>
</feature>
<organism evidence="2 3">
    <name type="scientific">Malassezia japonica</name>
    <dbReference type="NCBI Taxonomy" id="223818"/>
    <lineage>
        <taxon>Eukaryota</taxon>
        <taxon>Fungi</taxon>
        <taxon>Dikarya</taxon>
        <taxon>Basidiomycota</taxon>
        <taxon>Ustilaginomycotina</taxon>
        <taxon>Malasseziomycetes</taxon>
        <taxon>Malasseziales</taxon>
        <taxon>Malasseziaceae</taxon>
        <taxon>Malassezia</taxon>
    </lineage>
</organism>
<evidence type="ECO:0000256" key="1">
    <source>
        <dbReference type="SAM" id="Phobius"/>
    </source>
</evidence>
<evidence type="ECO:0000313" key="2">
    <source>
        <dbReference type="EMBL" id="WFD40624.1"/>
    </source>
</evidence>
<gene>
    <name evidence="2" type="ORF">MJAP1_003612</name>
</gene>
<feature type="transmembrane region" description="Helical" evidence="1">
    <location>
        <begin position="97"/>
        <end position="115"/>
    </location>
</feature>
<feature type="transmembrane region" description="Helical" evidence="1">
    <location>
        <begin position="6"/>
        <end position="30"/>
    </location>
</feature>
<name>A0AAF0F665_9BASI</name>
<dbReference type="AlphaFoldDB" id="A0AAF0F665"/>
<keyword evidence="1" id="KW-0812">Transmembrane</keyword>
<accession>A0AAF0F665</accession>
<feature type="transmembrane region" description="Helical" evidence="1">
    <location>
        <begin position="42"/>
        <end position="59"/>
    </location>
</feature>
<protein>
    <submittedName>
        <fullName evidence="2">Uncharacterized protein</fullName>
    </submittedName>
</protein>
<dbReference type="EMBL" id="CP119964">
    <property type="protein sequence ID" value="WFD40624.1"/>
    <property type="molecule type" value="Genomic_DNA"/>
</dbReference>
<dbReference type="RefSeq" id="XP_060123521.1">
    <property type="nucleotide sequence ID" value="XM_060267538.1"/>
</dbReference>
<keyword evidence="3" id="KW-1185">Reference proteome</keyword>
<evidence type="ECO:0000313" key="3">
    <source>
        <dbReference type="Proteomes" id="UP001217754"/>
    </source>
</evidence>
<dbReference type="GeneID" id="85227263"/>
<reference evidence="2" key="1">
    <citation type="submission" date="2023-03" db="EMBL/GenBank/DDBJ databases">
        <title>Mating type loci evolution in Malassezia.</title>
        <authorList>
            <person name="Coelho M.A."/>
        </authorList>
    </citation>
    <scope>NUCLEOTIDE SEQUENCE</scope>
    <source>
        <strain evidence="2">CBS 9431</strain>
    </source>
</reference>
<keyword evidence="1" id="KW-0472">Membrane</keyword>